<dbReference type="KEGG" id="aab:A4R43_04030"/>
<dbReference type="InterPro" id="IPR011040">
    <property type="entry name" value="Sialidase"/>
</dbReference>
<feature type="domain" description="Sialidase" evidence="1">
    <location>
        <begin position="33"/>
        <end position="364"/>
    </location>
</feature>
<reference evidence="2 3" key="1">
    <citation type="submission" date="2016-04" db="EMBL/GenBank/DDBJ databases">
        <title>Complete genome sequence and analysis of deep-sea sediment isolate, Amycolatopsis sp. WP1.</title>
        <authorList>
            <person name="Wang H."/>
            <person name="Chen S."/>
            <person name="Wu Q."/>
        </authorList>
    </citation>
    <scope>NUCLEOTIDE SEQUENCE [LARGE SCALE GENOMIC DNA]</scope>
    <source>
        <strain evidence="2 3">WP1</strain>
    </source>
</reference>
<protein>
    <submittedName>
        <fullName evidence="2">Glycosyl hydrolase</fullName>
    </submittedName>
</protein>
<dbReference type="GO" id="GO:0016787">
    <property type="term" value="F:hydrolase activity"/>
    <property type="evidence" value="ECO:0007669"/>
    <property type="project" value="UniProtKB-KW"/>
</dbReference>
<evidence type="ECO:0000313" key="3">
    <source>
        <dbReference type="Proteomes" id="UP000250434"/>
    </source>
</evidence>
<proteinExistence type="predicted"/>
<sequence length="389" mass="41893">MKLTPAGPGRVEAKLSAGTAQSHAANLAVLPGGDLGCVWFGGTQEGVHDIRIWFSRLAPDVDAWTDPVPLTGDPGRSEQNPVLFTAPDGQLWLFWTAQHAGRQDTAEVRARISADGGRTWGEPRTLLPASPTGGVFVRQPPRVTASGTWLLPAFSCNTPATGAWSGGDDTSAVFASEDDGATWTRYDVPGSRGSVHMNVLPAEHGYLAFYRSRFADVIRMSSSPDGLKWTEPEPTPLPNNNSSVQATRLADGRLALVYNASSAADATHRRAGLYDEVDDTGSLGGEERPAVPVDGGIDDREAFWGAPRAPLALATSADDGRTWHRHPDLAQGDGYCLTNNSRDGVNRELSYPSIVQDNHGRVHVAFTYHRSAIQYVRLDSDWAGWQEKA</sequence>
<dbReference type="AlphaFoldDB" id="A0A344L172"/>
<dbReference type="Pfam" id="PF13088">
    <property type="entry name" value="BNR_2"/>
    <property type="match status" value="1"/>
</dbReference>
<dbReference type="InterPro" id="IPR036278">
    <property type="entry name" value="Sialidase_sf"/>
</dbReference>
<organism evidence="2 3">
    <name type="scientific">Amycolatopsis albispora</name>
    <dbReference type="NCBI Taxonomy" id="1804986"/>
    <lineage>
        <taxon>Bacteria</taxon>
        <taxon>Bacillati</taxon>
        <taxon>Actinomycetota</taxon>
        <taxon>Actinomycetes</taxon>
        <taxon>Pseudonocardiales</taxon>
        <taxon>Pseudonocardiaceae</taxon>
        <taxon>Amycolatopsis</taxon>
    </lineage>
</organism>
<name>A0A344L172_9PSEU</name>
<evidence type="ECO:0000313" key="2">
    <source>
        <dbReference type="EMBL" id="AXB41796.1"/>
    </source>
</evidence>
<dbReference type="PANTHER" id="PTHR43752">
    <property type="entry name" value="BNR/ASP-BOX REPEAT FAMILY PROTEIN"/>
    <property type="match status" value="1"/>
</dbReference>
<dbReference type="EMBL" id="CP015163">
    <property type="protein sequence ID" value="AXB41796.1"/>
    <property type="molecule type" value="Genomic_DNA"/>
</dbReference>
<dbReference type="Proteomes" id="UP000250434">
    <property type="component" value="Chromosome"/>
</dbReference>
<keyword evidence="3" id="KW-1185">Reference proteome</keyword>
<dbReference type="SUPFAM" id="SSF50939">
    <property type="entry name" value="Sialidases"/>
    <property type="match status" value="1"/>
</dbReference>
<dbReference type="CDD" id="cd15482">
    <property type="entry name" value="Sialidase_non-viral"/>
    <property type="match status" value="1"/>
</dbReference>
<accession>A0A344L172</accession>
<dbReference type="OrthoDB" id="41724at2"/>
<gene>
    <name evidence="2" type="ORF">A4R43_04030</name>
</gene>
<dbReference type="PANTHER" id="PTHR43752:SF2">
    <property type="entry name" value="BNR_ASP-BOX REPEAT FAMILY PROTEIN"/>
    <property type="match status" value="1"/>
</dbReference>
<evidence type="ECO:0000259" key="1">
    <source>
        <dbReference type="Pfam" id="PF13088"/>
    </source>
</evidence>
<dbReference type="Gene3D" id="2.120.10.10">
    <property type="match status" value="1"/>
</dbReference>
<dbReference type="RefSeq" id="WP_113691059.1">
    <property type="nucleotide sequence ID" value="NZ_CP015163.1"/>
</dbReference>
<keyword evidence="2" id="KW-0378">Hydrolase</keyword>